<dbReference type="EMBL" id="CAJNOR010019392">
    <property type="protein sequence ID" value="CAF1689556.1"/>
    <property type="molecule type" value="Genomic_DNA"/>
</dbReference>
<sequence>DLKISWISKFNDEQNKLYEELLNEQADLTTYVPLHLARLQQLENQFKQQQTHLTNEKKDEKLHEISQFIQTKLLSLFDEDLILKFFGQKNSSSNEKDIQILKNDMEKRRNWLIDIYIALGMCLCDLSNINDEISNQLTNIWKTLQKHIDLNDTKLNNFHYKFHLMKKSYG</sequence>
<gene>
    <name evidence="1" type="ORF">XAT740_LOCUS63356</name>
</gene>
<protein>
    <submittedName>
        <fullName evidence="1">Uncharacterized protein</fullName>
    </submittedName>
</protein>
<dbReference type="InterPro" id="IPR046939">
    <property type="entry name" value="TPPII_C_sf"/>
</dbReference>
<dbReference type="Gene3D" id="1.25.40.710">
    <property type="match status" value="1"/>
</dbReference>
<dbReference type="Proteomes" id="UP000663828">
    <property type="component" value="Unassembled WGS sequence"/>
</dbReference>
<evidence type="ECO:0000313" key="2">
    <source>
        <dbReference type="Proteomes" id="UP000663828"/>
    </source>
</evidence>
<feature type="non-terminal residue" evidence="1">
    <location>
        <position position="170"/>
    </location>
</feature>
<feature type="non-terminal residue" evidence="1">
    <location>
        <position position="1"/>
    </location>
</feature>
<evidence type="ECO:0000313" key="1">
    <source>
        <dbReference type="EMBL" id="CAF1689556.1"/>
    </source>
</evidence>
<name>A0A816HN66_ADIRI</name>
<reference evidence="1" key="1">
    <citation type="submission" date="2021-02" db="EMBL/GenBank/DDBJ databases">
        <authorList>
            <person name="Nowell W R."/>
        </authorList>
    </citation>
    <scope>NUCLEOTIDE SEQUENCE</scope>
</reference>
<organism evidence="1 2">
    <name type="scientific">Adineta ricciae</name>
    <name type="common">Rotifer</name>
    <dbReference type="NCBI Taxonomy" id="249248"/>
    <lineage>
        <taxon>Eukaryota</taxon>
        <taxon>Metazoa</taxon>
        <taxon>Spiralia</taxon>
        <taxon>Gnathifera</taxon>
        <taxon>Rotifera</taxon>
        <taxon>Eurotatoria</taxon>
        <taxon>Bdelloidea</taxon>
        <taxon>Adinetida</taxon>
        <taxon>Adinetidae</taxon>
        <taxon>Adineta</taxon>
    </lineage>
</organism>
<keyword evidence="2" id="KW-1185">Reference proteome</keyword>
<comment type="caution">
    <text evidence="1">The sequence shown here is derived from an EMBL/GenBank/DDBJ whole genome shotgun (WGS) entry which is preliminary data.</text>
</comment>
<proteinExistence type="predicted"/>
<dbReference type="AlphaFoldDB" id="A0A816HN66"/>
<accession>A0A816HN66</accession>